<dbReference type="GeneID" id="59378132"/>
<evidence type="ECO:0000313" key="2">
    <source>
        <dbReference type="EMBL" id="KAF7425952.1"/>
    </source>
</evidence>
<organism evidence="2 3">
    <name type="scientific">Pleurotus ostreatus</name>
    <name type="common">Oyster mushroom</name>
    <name type="synonym">White-rot fungus</name>
    <dbReference type="NCBI Taxonomy" id="5322"/>
    <lineage>
        <taxon>Eukaryota</taxon>
        <taxon>Fungi</taxon>
        <taxon>Dikarya</taxon>
        <taxon>Basidiomycota</taxon>
        <taxon>Agaricomycotina</taxon>
        <taxon>Agaricomycetes</taxon>
        <taxon>Agaricomycetidae</taxon>
        <taxon>Agaricales</taxon>
        <taxon>Pleurotineae</taxon>
        <taxon>Pleurotaceae</taxon>
        <taxon>Pleurotus</taxon>
    </lineage>
</organism>
<comment type="caution">
    <text evidence="2">The sequence shown here is derived from an EMBL/GenBank/DDBJ whole genome shotgun (WGS) entry which is preliminary data.</text>
</comment>
<dbReference type="AlphaFoldDB" id="A0A8H6ZRH8"/>
<dbReference type="InterPro" id="IPR011009">
    <property type="entry name" value="Kinase-like_dom_sf"/>
</dbReference>
<feature type="compositionally biased region" description="Low complexity" evidence="1">
    <location>
        <begin position="54"/>
        <end position="64"/>
    </location>
</feature>
<dbReference type="Proteomes" id="UP000623687">
    <property type="component" value="Unassembled WGS sequence"/>
</dbReference>
<dbReference type="VEuPathDB" id="FungiDB:PC9H_008314"/>
<name>A0A8H6ZRH8_PLEOS</name>
<reference evidence="2" key="1">
    <citation type="submission" date="2019-07" db="EMBL/GenBank/DDBJ databases">
        <authorList>
            <person name="Palmer J.M."/>
        </authorList>
    </citation>
    <scope>NUCLEOTIDE SEQUENCE</scope>
    <source>
        <strain evidence="2">PC9</strain>
    </source>
</reference>
<dbReference type="OrthoDB" id="4062651at2759"/>
<accession>A0A8H6ZRH8</accession>
<evidence type="ECO:0008006" key="4">
    <source>
        <dbReference type="Google" id="ProtNLM"/>
    </source>
</evidence>
<keyword evidence="3" id="KW-1185">Reference proteome</keyword>
<feature type="region of interest" description="Disordered" evidence="1">
    <location>
        <begin position="53"/>
        <end position="79"/>
    </location>
</feature>
<dbReference type="EMBL" id="JACETU010000006">
    <property type="protein sequence ID" value="KAF7425952.1"/>
    <property type="molecule type" value="Genomic_DNA"/>
</dbReference>
<evidence type="ECO:0000256" key="1">
    <source>
        <dbReference type="SAM" id="MobiDB-lite"/>
    </source>
</evidence>
<sequence>MSALQPPALVCASRSPSETGVREVAKVLRLLDDALDELSVYYKTLPIPPPVRVSSYGKKSSSGKHANSTATSRFPSSDAARFPHWTSFRIGESEFTLAYQRRFPGETDYERTVFLAKMTSESIMPPDRDVVVKFTHRYSERGHRHLADNDLAPTLHHCAYVESVGMWVVVMDVVEGRTAHKGNKLSAEQGKSLRHAVELLHAKGLVFGDLREPNVIFKPNAVCLIDFEWCGPCEDVDGKGLGVRYPTDVAMGSDYDWAEGVGPDEFIRKAHDLYRLEQICGA</sequence>
<gene>
    <name evidence="2" type="ORF">PC9H_008314</name>
</gene>
<feature type="compositionally biased region" description="Polar residues" evidence="1">
    <location>
        <begin position="65"/>
        <end position="75"/>
    </location>
</feature>
<protein>
    <recommendedName>
        <fullName evidence="4">Protein kinase domain-containing protein</fullName>
    </recommendedName>
</protein>
<evidence type="ECO:0000313" key="3">
    <source>
        <dbReference type="Proteomes" id="UP000623687"/>
    </source>
</evidence>
<dbReference type="RefSeq" id="XP_036629256.1">
    <property type="nucleotide sequence ID" value="XM_036777828.1"/>
</dbReference>
<dbReference type="SUPFAM" id="SSF56112">
    <property type="entry name" value="Protein kinase-like (PK-like)"/>
    <property type="match status" value="1"/>
</dbReference>
<proteinExistence type="predicted"/>